<reference evidence="11 12" key="1">
    <citation type="submission" date="2024-08" db="EMBL/GenBank/DDBJ databases">
        <title>Gnathostoma spinigerum genome.</title>
        <authorList>
            <person name="Gonzalez-Bertolin B."/>
            <person name="Monzon S."/>
            <person name="Zaballos A."/>
            <person name="Jimenez P."/>
            <person name="Dekumyoy P."/>
            <person name="Varona S."/>
            <person name="Cuesta I."/>
            <person name="Sumanam S."/>
            <person name="Adisakwattana P."/>
            <person name="Gasser R.B."/>
            <person name="Hernandez-Gonzalez A."/>
            <person name="Young N.D."/>
            <person name="Perteguer M.J."/>
        </authorList>
    </citation>
    <scope>NUCLEOTIDE SEQUENCE [LARGE SCALE GENOMIC DNA]</scope>
    <source>
        <strain evidence="11">AL3</strain>
        <tissue evidence="11">Liver</tissue>
    </source>
</reference>
<evidence type="ECO:0000256" key="7">
    <source>
        <dbReference type="PROSITE-ProRule" id="PRU00209"/>
    </source>
</evidence>
<dbReference type="FunFam" id="2.40.50.140:FF:000047">
    <property type="entry name" value="tyrosine--tRNA ligase, cytoplasmic isoform X2"/>
    <property type="match status" value="1"/>
</dbReference>
<feature type="domain" description="TRNA-binding" evidence="10">
    <location>
        <begin position="310"/>
        <end position="411"/>
    </location>
</feature>
<keyword evidence="2" id="KW-0963">Cytoplasm</keyword>
<keyword evidence="8" id="KW-0175">Coiled coil</keyword>
<feature type="region of interest" description="Disordered" evidence="9">
    <location>
        <begin position="268"/>
        <end position="304"/>
    </location>
</feature>
<evidence type="ECO:0000256" key="5">
    <source>
        <dbReference type="ARBA" id="ARBA00022917"/>
    </source>
</evidence>
<keyword evidence="3 7" id="KW-0820">tRNA-binding</keyword>
<dbReference type="CDD" id="cd02799">
    <property type="entry name" value="tRNA_bind_EMAP-II_like"/>
    <property type="match status" value="1"/>
</dbReference>
<dbReference type="InterPro" id="IPR012340">
    <property type="entry name" value="NA-bd_OB-fold"/>
</dbReference>
<evidence type="ECO:0000256" key="1">
    <source>
        <dbReference type="ARBA" id="ARBA00004496"/>
    </source>
</evidence>
<dbReference type="InterPro" id="IPR041872">
    <property type="entry name" value="Anticodon_Met"/>
</dbReference>
<dbReference type="AlphaFoldDB" id="A0ABD6EN94"/>
<evidence type="ECO:0000313" key="12">
    <source>
        <dbReference type="Proteomes" id="UP001608902"/>
    </source>
</evidence>
<organism evidence="11 12">
    <name type="scientific">Gnathostoma spinigerum</name>
    <dbReference type="NCBI Taxonomy" id="75299"/>
    <lineage>
        <taxon>Eukaryota</taxon>
        <taxon>Metazoa</taxon>
        <taxon>Ecdysozoa</taxon>
        <taxon>Nematoda</taxon>
        <taxon>Chromadorea</taxon>
        <taxon>Rhabditida</taxon>
        <taxon>Spirurina</taxon>
        <taxon>Gnathostomatomorpha</taxon>
        <taxon>Gnathostomatoidea</taxon>
        <taxon>Gnathostomatidae</taxon>
        <taxon>Gnathostoma</taxon>
    </lineage>
</organism>
<keyword evidence="4 7" id="KW-0694">RNA-binding</keyword>
<comment type="caution">
    <text evidence="11">The sequence shown here is derived from an EMBL/GenBank/DDBJ whole genome shotgun (WGS) entry which is preliminary data.</text>
</comment>
<sequence length="471" mass="52472">MLLCDSDISFIKSVTEDLKEYESLMESVKLRDALIKVLMISRKGNQYMQSNQPWVLVKGSSEDRVRAGTIIGVAANISCLLGVLMHPFMPKISDTIFGQCGISRLPFIPETPITFLPPGHVINKPKPLFVKIEKQQIDQLKSQFGGNVMASSQADISKGAKIMKNKLDKGHKLSRSEDKYPELNNNVQQIDKLLNTVELKYKQNRDLFVRARLKVMSEEKEKLRRQMNGLVNELVRLETIGHVKQIRNPASNNDNSAIKTEMGVDPECLLDGQESNNPITSEKTNKRERKSESKDKGKGIGQNSEVEEVDIGRLDIRVGRILKAEKHANADSLYVEQIDLGEQQPRTVVSGLARHVPLDQMQNRLVVCLCNLKPVKMRGVESAAMVLCASTPERVELLEVDSSCVPGQKVLCDGFKLRPDSVLNPKKKVWEAVAVDLKVNAEGMASYKGVQLKVDGKTPIIASTLKNVPVK</sequence>
<evidence type="ECO:0000256" key="9">
    <source>
        <dbReference type="SAM" id="MobiDB-lite"/>
    </source>
</evidence>
<dbReference type="GO" id="GO:0000049">
    <property type="term" value="F:tRNA binding"/>
    <property type="evidence" value="ECO:0007669"/>
    <property type="project" value="UniProtKB-UniRule"/>
</dbReference>
<name>A0ABD6EN94_9BILA</name>
<dbReference type="InterPro" id="IPR023458">
    <property type="entry name" value="Met-tRNA_ligase_1"/>
</dbReference>
<dbReference type="PROSITE" id="PS50886">
    <property type="entry name" value="TRBD"/>
    <property type="match status" value="1"/>
</dbReference>
<protein>
    <recommendedName>
        <fullName evidence="10">tRNA-binding domain-containing protein</fullName>
    </recommendedName>
</protein>
<dbReference type="SUPFAM" id="SSF50249">
    <property type="entry name" value="Nucleic acid-binding proteins"/>
    <property type="match status" value="1"/>
</dbReference>
<evidence type="ECO:0000256" key="4">
    <source>
        <dbReference type="ARBA" id="ARBA00022884"/>
    </source>
</evidence>
<keyword evidence="12" id="KW-1185">Reference proteome</keyword>
<evidence type="ECO:0000256" key="2">
    <source>
        <dbReference type="ARBA" id="ARBA00022490"/>
    </source>
</evidence>
<comment type="catalytic activity">
    <reaction evidence="6">
        <text>tRNA(Met) + L-methionine + ATP = L-methionyl-tRNA(Met) + AMP + diphosphate</text>
        <dbReference type="Rhea" id="RHEA:13481"/>
        <dbReference type="Rhea" id="RHEA-COMP:9667"/>
        <dbReference type="Rhea" id="RHEA-COMP:9698"/>
        <dbReference type="ChEBI" id="CHEBI:30616"/>
        <dbReference type="ChEBI" id="CHEBI:33019"/>
        <dbReference type="ChEBI" id="CHEBI:57844"/>
        <dbReference type="ChEBI" id="CHEBI:78442"/>
        <dbReference type="ChEBI" id="CHEBI:78530"/>
        <dbReference type="ChEBI" id="CHEBI:456215"/>
        <dbReference type="EC" id="6.1.1.10"/>
    </reaction>
</comment>
<dbReference type="InterPro" id="IPR002547">
    <property type="entry name" value="tRNA-bd_dom"/>
</dbReference>
<dbReference type="Gene3D" id="2.40.50.140">
    <property type="entry name" value="Nucleic acid-binding proteins"/>
    <property type="match status" value="1"/>
</dbReference>
<comment type="subcellular location">
    <subcellularLocation>
        <location evidence="1">Cytoplasm</location>
    </subcellularLocation>
</comment>
<evidence type="ECO:0000256" key="6">
    <source>
        <dbReference type="ARBA" id="ARBA00047364"/>
    </source>
</evidence>
<accession>A0ABD6EN94</accession>
<dbReference type="InterPro" id="IPR009080">
    <property type="entry name" value="tRNAsynth_Ia_anticodon-bd"/>
</dbReference>
<dbReference type="Proteomes" id="UP001608902">
    <property type="component" value="Unassembled WGS sequence"/>
</dbReference>
<dbReference type="PANTHER" id="PTHR45765:SF1">
    <property type="entry name" value="METHIONINE--TRNA LIGASE, CYTOPLASMIC"/>
    <property type="match status" value="1"/>
</dbReference>
<feature type="compositionally biased region" description="Basic and acidic residues" evidence="9">
    <location>
        <begin position="283"/>
        <end position="298"/>
    </location>
</feature>
<dbReference type="Pfam" id="PF01588">
    <property type="entry name" value="tRNA_bind"/>
    <property type="match status" value="1"/>
</dbReference>
<evidence type="ECO:0000256" key="3">
    <source>
        <dbReference type="ARBA" id="ARBA00022555"/>
    </source>
</evidence>
<gene>
    <name evidence="11" type="ORF">AB6A40_007970</name>
</gene>
<dbReference type="Pfam" id="PF19303">
    <property type="entry name" value="Anticodon_3"/>
    <property type="match status" value="1"/>
</dbReference>
<dbReference type="GO" id="GO:0004825">
    <property type="term" value="F:methionine-tRNA ligase activity"/>
    <property type="evidence" value="ECO:0007669"/>
    <property type="project" value="UniProtKB-EC"/>
</dbReference>
<feature type="coiled-coil region" evidence="8">
    <location>
        <begin position="213"/>
        <end position="240"/>
    </location>
</feature>
<dbReference type="EMBL" id="JBGFUD010006881">
    <property type="protein sequence ID" value="MFH4981261.1"/>
    <property type="molecule type" value="Genomic_DNA"/>
</dbReference>
<evidence type="ECO:0000259" key="10">
    <source>
        <dbReference type="PROSITE" id="PS50886"/>
    </source>
</evidence>
<dbReference type="GO" id="GO:0006412">
    <property type="term" value="P:translation"/>
    <property type="evidence" value="ECO:0007669"/>
    <property type="project" value="UniProtKB-KW"/>
</dbReference>
<proteinExistence type="predicted"/>
<evidence type="ECO:0000256" key="8">
    <source>
        <dbReference type="SAM" id="Coils"/>
    </source>
</evidence>
<feature type="compositionally biased region" description="Polar residues" evidence="9">
    <location>
        <begin position="273"/>
        <end position="282"/>
    </location>
</feature>
<dbReference type="SUPFAM" id="SSF47323">
    <property type="entry name" value="Anticodon-binding domain of a subclass of class I aminoacyl-tRNA synthetases"/>
    <property type="match status" value="1"/>
</dbReference>
<dbReference type="GO" id="GO:0005737">
    <property type="term" value="C:cytoplasm"/>
    <property type="evidence" value="ECO:0007669"/>
    <property type="project" value="UniProtKB-SubCell"/>
</dbReference>
<dbReference type="PANTHER" id="PTHR45765">
    <property type="entry name" value="METHIONINE--TRNA LIGASE"/>
    <property type="match status" value="1"/>
</dbReference>
<dbReference type="Gene3D" id="1.10.730.10">
    <property type="entry name" value="Isoleucyl-tRNA Synthetase, Domain 1"/>
    <property type="match status" value="1"/>
</dbReference>
<keyword evidence="5" id="KW-0648">Protein biosynthesis</keyword>
<evidence type="ECO:0000313" key="11">
    <source>
        <dbReference type="EMBL" id="MFH4981261.1"/>
    </source>
</evidence>